<dbReference type="KEGG" id="knv:Pan216_26440"/>
<dbReference type="GO" id="GO:0016829">
    <property type="term" value="F:lyase activity"/>
    <property type="evidence" value="ECO:0007669"/>
    <property type="project" value="UniProtKB-KW"/>
</dbReference>
<sequence>MHELMKDVATHRVIAILRTKDASALVEIAEALWQGGIKLVEVTMTVPDALEVIRACVKAHGEKIVVGAGTVLDPETARAAVDAGARFIVSPVTDVEVIDASHQCGAMVLPGAMTPNEIYQAWKLGADAVKVFSARAGGPGFLKDIKGPLPDIPLVPTAGVDLANAADFIRAGALAVGLGSQLVTAEMIEERRFEEITAKASQLVKSVQEAAGS</sequence>
<name>A0A518B465_9BACT</name>
<comment type="similarity">
    <text evidence="2">Belongs to the KHG/KDPG aldolase family.</text>
</comment>
<gene>
    <name evidence="6" type="primary">kdgA</name>
    <name evidence="6" type="ORF">Pan216_26440</name>
</gene>
<keyword evidence="4" id="KW-0456">Lyase</keyword>
<accession>A0A518B465</accession>
<dbReference type="InterPro" id="IPR013785">
    <property type="entry name" value="Aldolase_TIM"/>
</dbReference>
<dbReference type="NCBIfam" id="TIGR01182">
    <property type="entry name" value="eda"/>
    <property type="match status" value="1"/>
</dbReference>
<evidence type="ECO:0000256" key="4">
    <source>
        <dbReference type="ARBA" id="ARBA00023239"/>
    </source>
</evidence>
<evidence type="ECO:0000256" key="3">
    <source>
        <dbReference type="ARBA" id="ARBA00011233"/>
    </source>
</evidence>
<dbReference type="EMBL" id="CP036279">
    <property type="protein sequence ID" value="QDU61779.1"/>
    <property type="molecule type" value="Genomic_DNA"/>
</dbReference>
<dbReference type="PANTHER" id="PTHR30246:SF1">
    <property type="entry name" value="2-DEHYDRO-3-DEOXY-6-PHOSPHOGALACTONATE ALDOLASE-RELATED"/>
    <property type="match status" value="1"/>
</dbReference>
<protein>
    <submittedName>
        <fullName evidence="6">KHG/KDPG aldolase</fullName>
    </submittedName>
</protein>
<dbReference type="SUPFAM" id="SSF51569">
    <property type="entry name" value="Aldolase"/>
    <property type="match status" value="1"/>
</dbReference>
<dbReference type="CDD" id="cd00452">
    <property type="entry name" value="KDPG_aldolase"/>
    <property type="match status" value="1"/>
</dbReference>
<dbReference type="Proteomes" id="UP000317093">
    <property type="component" value="Chromosome"/>
</dbReference>
<evidence type="ECO:0000256" key="2">
    <source>
        <dbReference type="ARBA" id="ARBA00006906"/>
    </source>
</evidence>
<comment type="pathway">
    <text evidence="1">Carbohydrate acid metabolism.</text>
</comment>
<evidence type="ECO:0000256" key="5">
    <source>
        <dbReference type="ARBA" id="ARBA00023277"/>
    </source>
</evidence>
<organism evidence="6 7">
    <name type="scientific">Kolteria novifilia</name>
    <dbReference type="NCBI Taxonomy" id="2527975"/>
    <lineage>
        <taxon>Bacteria</taxon>
        <taxon>Pseudomonadati</taxon>
        <taxon>Planctomycetota</taxon>
        <taxon>Planctomycetia</taxon>
        <taxon>Kolteriales</taxon>
        <taxon>Kolteriaceae</taxon>
        <taxon>Kolteria</taxon>
    </lineage>
</organism>
<dbReference type="InterPro" id="IPR000887">
    <property type="entry name" value="Aldlse_KDPG_KHG"/>
</dbReference>
<dbReference type="OrthoDB" id="9802667at2"/>
<dbReference type="Gene3D" id="3.20.20.70">
    <property type="entry name" value="Aldolase class I"/>
    <property type="match status" value="1"/>
</dbReference>
<comment type="subunit">
    <text evidence="3">Homotrimer.</text>
</comment>
<dbReference type="PANTHER" id="PTHR30246">
    <property type="entry name" value="2-KETO-3-DEOXY-6-PHOSPHOGLUCONATE ALDOLASE"/>
    <property type="match status" value="1"/>
</dbReference>
<keyword evidence="7" id="KW-1185">Reference proteome</keyword>
<dbReference type="AlphaFoldDB" id="A0A518B465"/>
<keyword evidence="5" id="KW-0119">Carbohydrate metabolism</keyword>
<dbReference type="Pfam" id="PF01081">
    <property type="entry name" value="Aldolase"/>
    <property type="match status" value="1"/>
</dbReference>
<reference evidence="6 7" key="1">
    <citation type="submission" date="2019-02" db="EMBL/GenBank/DDBJ databases">
        <title>Deep-cultivation of Planctomycetes and their phenomic and genomic characterization uncovers novel biology.</title>
        <authorList>
            <person name="Wiegand S."/>
            <person name="Jogler M."/>
            <person name="Boedeker C."/>
            <person name="Pinto D."/>
            <person name="Vollmers J."/>
            <person name="Rivas-Marin E."/>
            <person name="Kohn T."/>
            <person name="Peeters S.H."/>
            <person name="Heuer A."/>
            <person name="Rast P."/>
            <person name="Oberbeckmann S."/>
            <person name="Bunk B."/>
            <person name="Jeske O."/>
            <person name="Meyerdierks A."/>
            <person name="Storesund J.E."/>
            <person name="Kallscheuer N."/>
            <person name="Luecker S."/>
            <person name="Lage O.M."/>
            <person name="Pohl T."/>
            <person name="Merkel B.J."/>
            <person name="Hornburger P."/>
            <person name="Mueller R.-W."/>
            <person name="Bruemmer F."/>
            <person name="Labrenz M."/>
            <person name="Spormann A.M."/>
            <person name="Op den Camp H."/>
            <person name="Overmann J."/>
            <person name="Amann R."/>
            <person name="Jetten M.S.M."/>
            <person name="Mascher T."/>
            <person name="Medema M.H."/>
            <person name="Devos D.P."/>
            <person name="Kaster A.-K."/>
            <person name="Ovreas L."/>
            <person name="Rohde M."/>
            <person name="Galperin M.Y."/>
            <person name="Jogler C."/>
        </authorList>
    </citation>
    <scope>NUCLEOTIDE SEQUENCE [LARGE SCALE GENOMIC DNA]</scope>
    <source>
        <strain evidence="6 7">Pan216</strain>
    </source>
</reference>
<dbReference type="RefSeq" id="WP_145258329.1">
    <property type="nucleotide sequence ID" value="NZ_CP036279.1"/>
</dbReference>
<evidence type="ECO:0000313" key="7">
    <source>
        <dbReference type="Proteomes" id="UP000317093"/>
    </source>
</evidence>
<evidence type="ECO:0000256" key="1">
    <source>
        <dbReference type="ARBA" id="ARBA00004761"/>
    </source>
</evidence>
<proteinExistence type="inferred from homology"/>
<evidence type="ECO:0000313" key="6">
    <source>
        <dbReference type="EMBL" id="QDU61779.1"/>
    </source>
</evidence>